<dbReference type="EMBL" id="QQWC01000002">
    <property type="protein sequence ID" value="REJ43103.1"/>
    <property type="molecule type" value="Genomic_DNA"/>
</dbReference>
<protein>
    <submittedName>
        <fullName evidence="1">Uncharacterized protein</fullName>
    </submittedName>
</protein>
<reference evidence="1 2" key="1">
    <citation type="submission" date="2017-10" db="EMBL/GenBank/DDBJ databases">
        <title>A large-scale comparative metagenomic study reveals the eutrophication-driven functional interactions in six Microcystis-epibionts communities.</title>
        <authorList>
            <person name="Li Q."/>
            <person name="Lin F."/>
        </authorList>
    </citation>
    <scope>NUCLEOTIDE SEQUENCE [LARGE SCALE GENOMIC DNA]</scope>
    <source>
        <strain evidence="1">TF09</strain>
    </source>
</reference>
<accession>A0A3E0L855</accession>
<proteinExistence type="predicted"/>
<dbReference type="Proteomes" id="UP000256873">
    <property type="component" value="Unassembled WGS sequence"/>
</dbReference>
<organism evidence="1 2">
    <name type="scientific">Microcystis flos-aquae TF09</name>
    <dbReference type="NCBI Taxonomy" id="2060473"/>
    <lineage>
        <taxon>Bacteria</taxon>
        <taxon>Bacillati</taxon>
        <taxon>Cyanobacteriota</taxon>
        <taxon>Cyanophyceae</taxon>
        <taxon>Oscillatoriophycideae</taxon>
        <taxon>Chroococcales</taxon>
        <taxon>Microcystaceae</taxon>
        <taxon>Microcystis</taxon>
    </lineage>
</organism>
<name>A0A3E0L855_9CHRO</name>
<sequence length="61" mass="6710">MWRGVSDSIIGFKISLTLLGNYLLTVVKSCISPVGMISRLRGYLGSWEGVLYIACDRSIIS</sequence>
<evidence type="ECO:0000313" key="1">
    <source>
        <dbReference type="EMBL" id="REJ43103.1"/>
    </source>
</evidence>
<comment type="caution">
    <text evidence="1">The sequence shown here is derived from an EMBL/GenBank/DDBJ whole genome shotgun (WGS) entry which is preliminary data.</text>
</comment>
<dbReference type="AlphaFoldDB" id="A0A3E0L855"/>
<gene>
    <name evidence="1" type="ORF">DWQ54_09495</name>
</gene>
<evidence type="ECO:0000313" key="2">
    <source>
        <dbReference type="Proteomes" id="UP000256873"/>
    </source>
</evidence>